<evidence type="ECO:0000259" key="5">
    <source>
        <dbReference type="Pfam" id="PF21070"/>
    </source>
</evidence>
<dbReference type="Pfam" id="PF21070">
    <property type="entry name" value="IcmF_helical"/>
    <property type="match status" value="1"/>
</dbReference>
<evidence type="ECO:0000259" key="2">
    <source>
        <dbReference type="Pfam" id="PF06744"/>
    </source>
</evidence>
<keyword evidence="1" id="KW-0812">Transmembrane</keyword>
<sequence length="1181" mass="134942">MRRLRNFFTNKWVLGLIGLTALSLLIWFGANYIKFGADNATLSHGVRLTIIVFLFAIWLVWNLSQWLVERRQNKALIDGIEESREEERADPDEERSREELSALSGRFREAMEVLRRARFKSDRGNVSLYQLPWYIIIGPPGSGKTTALVNSGLEFPLAQTHGKEALGGVGGTRNCDWWFTNDAVLIDTAGRYTTQDSHRVYDNSAWQAFLGLLKRYRRRRPINGALVAISLQDLMVQTAEQRLHQAKTIRQRINELQQQLGIRFPIYLTFTKCDLVAGFSEFFDNLSQAEREQVWGVSFPQEASPAAGAPLDSFASEFRQLIERLNQRVLWRVHQERNVEKRGMLQGFPARMESLQTVLEDFVRQTFGPNRYDTVPMVRGLYFTSGTQEGSPIDRMMATVSADFGLERDMGQKFQGAGKSYFLHRLLKDVIFPEAELVGVNRKIETATVWARRGVYAASAAIFIGALILWTGSIAQNRIFMGEVEDRVAEYRENRAALGNRRLTPADSLKLLEPLYTASQVYQKEEHPWLNNLGLYDDRVDRAADKLYRRELQTVFLPSLTRDTERHLTRLGAEDPALAATLRNYLMFFTPDKRDPEVLKEYFAGRWERQLSGEAQKQEQLAAHLTRLFEQPLPTGLEANERVVARARQQLRRIPVPQRLYAQMQRSELGVTPVDLYGEIGGDTEQLFGIAATDSRFSIPYLYTKAGYKEMDFDADSELLNQLSEERWIYGGELSGEDFSEADREQLGEEVKRIYLGEYQQRWQDFLRGFSIRRFRSTSGALDTLSKLSDPVYSPLLAVADITADNTRLTPRPKMPVDASGVRLPVSSNTRKAGELAASGAASKLKENFQPTSVDLRFEELHRITQSEKGRPARTQEYLSAITGVQEYLTEIDSAPDPNEAAFNSAKGRFAGGGGDAIKQLRVKAANAPAPFKKWLNQIADSTWGLVMAKSKLHADRIWREQVYSTYRRSLANRYPLRGNREQEVPVMEFNEYFKPGGVEQKFIRKYLQPFIDTRNWTAKSLEGQSLGVSQTALVQMRRAQRIRNTFFSGGEQAGYSFRIEPTKLDSGVRLFALEVGSQRVPYSHGPRTTKKIDWRGGESNRVRILFEDLNETVHRKHFEGDWAWYRLLESSEMRRGRSSTEYLVTFEEEGREAEFRLSTASADNPFDDSLLGRYRCPQTL</sequence>
<dbReference type="SUPFAM" id="SSF52540">
    <property type="entry name" value="P-loop containing nucleoside triphosphate hydrolases"/>
    <property type="match status" value="1"/>
</dbReference>
<feature type="domain" description="Type VI secretion system component TssM1 N-terminal" evidence="4">
    <location>
        <begin position="202"/>
        <end position="458"/>
    </location>
</feature>
<keyword evidence="1" id="KW-0472">Membrane</keyword>
<dbReference type="PANTHER" id="PTHR36153">
    <property type="entry name" value="INNER MEMBRANE PROTEIN-RELATED"/>
    <property type="match status" value="1"/>
</dbReference>
<dbReference type="InterPro" id="IPR048677">
    <property type="entry name" value="TssM1_hel"/>
</dbReference>
<dbReference type="InterPro" id="IPR017731">
    <property type="entry name" value="TssM1-like"/>
</dbReference>
<dbReference type="NCBIfam" id="TIGR03348">
    <property type="entry name" value="VI_IcmF"/>
    <property type="match status" value="1"/>
</dbReference>
<evidence type="ECO:0000259" key="4">
    <source>
        <dbReference type="Pfam" id="PF14331"/>
    </source>
</evidence>
<dbReference type="EMBL" id="JBHUJD010000011">
    <property type="protein sequence ID" value="MFD2310740.1"/>
    <property type="molecule type" value="Genomic_DNA"/>
</dbReference>
<dbReference type="CDD" id="cd00882">
    <property type="entry name" value="Ras_like_GTPase"/>
    <property type="match status" value="1"/>
</dbReference>
<feature type="domain" description="Type VI secretion system component TssM1 helical" evidence="5">
    <location>
        <begin position="957"/>
        <end position="1052"/>
    </location>
</feature>
<evidence type="ECO:0000256" key="1">
    <source>
        <dbReference type="SAM" id="Phobius"/>
    </source>
</evidence>
<comment type="caution">
    <text evidence="6">The sequence shown here is derived from an EMBL/GenBank/DDBJ whole genome shotgun (WGS) entry which is preliminary data.</text>
</comment>
<dbReference type="Pfam" id="PF14331">
    <property type="entry name" value="IcmF-related_N"/>
    <property type="match status" value="1"/>
</dbReference>
<feature type="domain" description="IcmF-related" evidence="3">
    <location>
        <begin position="509"/>
        <end position="808"/>
    </location>
</feature>
<keyword evidence="1" id="KW-1133">Transmembrane helix</keyword>
<dbReference type="InterPro" id="IPR025743">
    <property type="entry name" value="TssM1_N"/>
</dbReference>
<feature type="transmembrane region" description="Helical" evidence="1">
    <location>
        <begin position="45"/>
        <end position="64"/>
    </location>
</feature>
<keyword evidence="7" id="KW-1185">Reference proteome</keyword>
<dbReference type="InterPro" id="IPR053156">
    <property type="entry name" value="T6SS_TssM-like"/>
</dbReference>
<accession>A0ABW5EDQ8</accession>
<protein>
    <submittedName>
        <fullName evidence="6">Type VI secretion system membrane subunit TssM</fullName>
    </submittedName>
</protein>
<dbReference type="PANTHER" id="PTHR36153:SF1">
    <property type="entry name" value="TYPE VI SECRETION SYSTEM COMPONENT TSSM1"/>
    <property type="match status" value="1"/>
</dbReference>
<organism evidence="6 7">
    <name type="scientific">Microbulbifer halophilus</name>
    <dbReference type="NCBI Taxonomy" id="453963"/>
    <lineage>
        <taxon>Bacteria</taxon>
        <taxon>Pseudomonadati</taxon>
        <taxon>Pseudomonadota</taxon>
        <taxon>Gammaproteobacteria</taxon>
        <taxon>Cellvibrionales</taxon>
        <taxon>Microbulbiferaceae</taxon>
        <taxon>Microbulbifer</taxon>
    </lineage>
</organism>
<dbReference type="InterPro" id="IPR010623">
    <property type="entry name" value="IcmF_C"/>
</dbReference>
<feature type="domain" description="Type VI secretion system IcmF C-terminal" evidence="2">
    <location>
        <begin position="1058"/>
        <end position="1162"/>
    </location>
</feature>
<gene>
    <name evidence="6" type="primary">tssM</name>
    <name evidence="6" type="ORF">ACFSKX_09970</name>
</gene>
<reference evidence="7" key="1">
    <citation type="journal article" date="2019" name="Int. J. Syst. Evol. Microbiol.">
        <title>The Global Catalogue of Microorganisms (GCM) 10K type strain sequencing project: providing services to taxonomists for standard genome sequencing and annotation.</title>
        <authorList>
            <consortium name="The Broad Institute Genomics Platform"/>
            <consortium name="The Broad Institute Genome Sequencing Center for Infectious Disease"/>
            <person name="Wu L."/>
            <person name="Ma J."/>
        </authorList>
    </citation>
    <scope>NUCLEOTIDE SEQUENCE [LARGE SCALE GENOMIC DNA]</scope>
    <source>
        <strain evidence="7">KCTC 12848</strain>
    </source>
</reference>
<feature type="transmembrane region" description="Helical" evidence="1">
    <location>
        <begin position="12"/>
        <end position="33"/>
    </location>
</feature>
<dbReference type="Pfam" id="PF06744">
    <property type="entry name" value="IcmF_C"/>
    <property type="match status" value="1"/>
</dbReference>
<name>A0ABW5EDQ8_9GAMM</name>
<dbReference type="RefSeq" id="WP_265723111.1">
    <property type="nucleotide sequence ID" value="NZ_JAPIVK010000037.1"/>
</dbReference>
<evidence type="ECO:0000259" key="3">
    <source>
        <dbReference type="Pfam" id="PF06761"/>
    </source>
</evidence>
<evidence type="ECO:0000313" key="7">
    <source>
        <dbReference type="Proteomes" id="UP001597425"/>
    </source>
</evidence>
<evidence type="ECO:0000313" key="6">
    <source>
        <dbReference type="EMBL" id="MFD2310740.1"/>
    </source>
</evidence>
<dbReference type="InterPro" id="IPR027417">
    <property type="entry name" value="P-loop_NTPase"/>
</dbReference>
<proteinExistence type="predicted"/>
<dbReference type="InterPro" id="IPR009612">
    <property type="entry name" value="IcmF-rel"/>
</dbReference>
<dbReference type="Pfam" id="PF06761">
    <property type="entry name" value="IcmF-related"/>
    <property type="match status" value="1"/>
</dbReference>
<feature type="transmembrane region" description="Helical" evidence="1">
    <location>
        <begin position="454"/>
        <end position="472"/>
    </location>
</feature>
<dbReference type="Proteomes" id="UP001597425">
    <property type="component" value="Unassembled WGS sequence"/>
</dbReference>